<feature type="chain" id="PRO_5032889883" evidence="1">
    <location>
        <begin position="32"/>
        <end position="500"/>
    </location>
</feature>
<evidence type="ECO:0000313" key="3">
    <source>
        <dbReference type="Proteomes" id="UP000595897"/>
    </source>
</evidence>
<protein>
    <submittedName>
        <fullName evidence="2">Uncharacterized protein</fullName>
    </submittedName>
</protein>
<name>A0A7R7EKE1_9FIRM</name>
<gene>
    <name evidence="2" type="ORF">bsdtb5_15060</name>
</gene>
<dbReference type="Proteomes" id="UP000595897">
    <property type="component" value="Chromosome"/>
</dbReference>
<keyword evidence="3" id="KW-1185">Reference proteome</keyword>
<dbReference type="EMBL" id="AP024169">
    <property type="protein sequence ID" value="BCN30211.1"/>
    <property type="molecule type" value="Genomic_DNA"/>
</dbReference>
<accession>A0A7R7EKE1</accession>
<dbReference type="Gene3D" id="2.60.120.260">
    <property type="entry name" value="Galactose-binding domain-like"/>
    <property type="match status" value="1"/>
</dbReference>
<feature type="signal peptide" evidence="1">
    <location>
        <begin position="1"/>
        <end position="31"/>
    </location>
</feature>
<keyword evidence="1" id="KW-0732">Signal</keyword>
<organism evidence="2 3">
    <name type="scientific">Anaeromicropila herbilytica</name>
    <dbReference type="NCBI Taxonomy" id="2785025"/>
    <lineage>
        <taxon>Bacteria</taxon>
        <taxon>Bacillati</taxon>
        <taxon>Bacillota</taxon>
        <taxon>Clostridia</taxon>
        <taxon>Lachnospirales</taxon>
        <taxon>Lachnospiraceae</taxon>
        <taxon>Anaeromicropila</taxon>
    </lineage>
</organism>
<reference evidence="2 3" key="1">
    <citation type="submission" date="2020-11" db="EMBL/GenBank/DDBJ databases">
        <title>Draft genome sequencing of a Lachnospiraceae strain isolated from anoxic soil subjected to BSD treatment.</title>
        <authorList>
            <person name="Uek A."/>
            <person name="Tonouchi A."/>
        </authorList>
    </citation>
    <scope>NUCLEOTIDE SEQUENCE [LARGE SCALE GENOMIC DNA]</scope>
    <source>
        <strain evidence="2 3">TB5</strain>
    </source>
</reference>
<sequence length="500" mass="56094">MINKNFKKYIFSTLLAFSLSGTFMLTTTVNAQVSVISDTTVEEFDSTLSTSKWHPEGYYGFNKPTVTTGKLSVTCDGSTFQADGVTLSATSYGYRTYSTSLTLQPNTPYVMSGYVRATDVTINPNHIKDGRSPFGFSIRDDDYGDSSNQKTKTTLLLNSETNSTDGWKKLDFHFISNSSGNTILECHLGSFYCDAKGTVEFAGVTLKEDSSYRKVSFSNFAAAVPVSQLEKYSVSDVALDNWGAKLNDAAQKLQQLTGKVRGVTQCYFHNNQSLDNDYGEPYACAGAPCHFRTDASDDTMKTAPNQDAVVHGQLHEISHTFNTDYNRVWNFNDEIFTNVRATYAVVENNTKVVCLPNIVPYQGIKYKDFYDDAWKNYITPTEDKTTHEMVYPYSKGYELFAMADVYLRMVYGDASDNLPALGWGVFTEFFTNGASYNPTNKIQLNPNLNYSDDFKVFTNSLNIIGQIAGKNPYEIARYIPNAMYWNWLNNPSQYPFVPIN</sequence>
<proteinExistence type="predicted"/>
<evidence type="ECO:0000256" key="1">
    <source>
        <dbReference type="SAM" id="SignalP"/>
    </source>
</evidence>
<dbReference type="KEGG" id="ahb:bsdtb5_15060"/>
<evidence type="ECO:0000313" key="2">
    <source>
        <dbReference type="EMBL" id="BCN30211.1"/>
    </source>
</evidence>
<dbReference type="AlphaFoldDB" id="A0A7R7EKE1"/>
<dbReference type="RefSeq" id="WP_271715448.1">
    <property type="nucleotide sequence ID" value="NZ_AP024169.1"/>
</dbReference>